<organism evidence="5">
    <name type="scientific">Caldithrix abyssi</name>
    <dbReference type="NCBI Taxonomy" id="187145"/>
    <lineage>
        <taxon>Bacteria</taxon>
        <taxon>Pseudomonadati</taxon>
        <taxon>Calditrichota</taxon>
        <taxon>Calditrichia</taxon>
        <taxon>Calditrichales</taxon>
        <taxon>Calditrichaceae</taxon>
        <taxon>Caldithrix</taxon>
    </lineage>
</organism>
<dbReference type="EMBL" id="DRLD01000298">
    <property type="protein sequence ID" value="HED11151.1"/>
    <property type="molecule type" value="Genomic_DNA"/>
</dbReference>
<proteinExistence type="inferred from homology"/>
<sequence>MTHPLYMKPNPLYEHYLRQTERVAALFGQKLNPRWPHLAAEISGNAGQGRALDQLIAQNSDSVDDSVRRRIKVMEEKPVVCIVTGQQMGLFVSPLYIVYKTISAIKLADELNARQPGYCFVPVFWLEGEDHDYDEVKSVRVLDKSGDLRTFSLNDDQPWQGFPMNRRHFREDIDELLFKLRECLTPTEYSRELFAFLKTLYHPGADWLRAFHGHMAGLFSGKGLLFFNAGDKRVKERSREFFAAIVTQNDEMLQSFALGAERIKNSSCKVQVNVQPGRAYLFLTEGGGRRLALERQNGYFVHREAGLKYSRDELLRLLERQPEWFSSTVLTRPLWQSYLLPTLSYVAGPAEIAYWAQLKPAFELFGLTMPHVQPRHSVTLLEPRVAKLLKRFEINPARIPVDVRAFVLHHLKEKEMPELKAWFEELHRMKDEKERTLLKLVEEIDPTLKGPARKSFYRAMEIMDQMHSRLVRRLREKETLLTDQLTHVHRAIIPAGAQERVLGAIYFQNKYGTRWLEQLFKELPDRFDRHRYVEI</sequence>
<evidence type="ECO:0000259" key="3">
    <source>
        <dbReference type="Pfam" id="PF10079"/>
    </source>
</evidence>
<dbReference type="InterPro" id="IPR011199">
    <property type="entry name" value="Bacillithiol_biosynth_BshC"/>
</dbReference>
<dbReference type="InterPro" id="IPR055399">
    <property type="entry name" value="CC_BshC"/>
</dbReference>
<comment type="similarity">
    <text evidence="2">Belongs to the BshC family.</text>
</comment>
<dbReference type="Proteomes" id="UP000886005">
    <property type="component" value="Unassembled WGS sequence"/>
</dbReference>
<evidence type="ECO:0000256" key="1">
    <source>
        <dbReference type="ARBA" id="ARBA00022598"/>
    </source>
</evidence>
<gene>
    <name evidence="2 5" type="primary">bshC</name>
    <name evidence="5" type="ORF">ENJ10_10720</name>
</gene>
<keyword evidence="1 2" id="KW-0436">Ligase</keyword>
<dbReference type="GO" id="GO:0016874">
    <property type="term" value="F:ligase activity"/>
    <property type="evidence" value="ECO:0007669"/>
    <property type="project" value="UniProtKB-UniRule"/>
</dbReference>
<reference evidence="5" key="1">
    <citation type="journal article" date="2020" name="mSystems">
        <title>Genome- and Community-Level Interaction Insights into Carbon Utilization and Element Cycling Functions of Hydrothermarchaeota in Hydrothermal Sediment.</title>
        <authorList>
            <person name="Zhou Z."/>
            <person name="Liu Y."/>
            <person name="Xu W."/>
            <person name="Pan J."/>
            <person name="Luo Z.H."/>
            <person name="Li M."/>
        </authorList>
    </citation>
    <scope>NUCLEOTIDE SEQUENCE [LARGE SCALE GENOMIC DNA]</scope>
    <source>
        <strain evidence="5">HyVt-456</strain>
    </source>
</reference>
<protein>
    <recommendedName>
        <fullName evidence="2">Putative cysteine ligase BshC</fullName>
        <ecNumber evidence="2">6.-.-.-</ecNumber>
    </recommendedName>
</protein>
<dbReference type="PIRSF" id="PIRSF012535">
    <property type="entry name" value="UCP012535"/>
    <property type="match status" value="1"/>
</dbReference>
<dbReference type="NCBIfam" id="TIGR03998">
    <property type="entry name" value="thiol_BshC"/>
    <property type="match status" value="1"/>
</dbReference>
<dbReference type="InterPro" id="IPR055398">
    <property type="entry name" value="Rossmann-like_BshC"/>
</dbReference>
<evidence type="ECO:0000259" key="4">
    <source>
        <dbReference type="Pfam" id="PF24850"/>
    </source>
</evidence>
<name>A0A7V1LNB8_CALAY</name>
<dbReference type="EC" id="6.-.-.-" evidence="2"/>
<feature type="domain" description="Bacillithiol biosynthesis BshC N-terminal Rossmann-like" evidence="3">
    <location>
        <begin position="8"/>
        <end position="375"/>
    </location>
</feature>
<comment type="caution">
    <text evidence="5">The sequence shown here is derived from an EMBL/GenBank/DDBJ whole genome shotgun (WGS) entry which is preliminary data.</text>
</comment>
<feature type="domain" description="Bacillithiol biosynthesis BshC C-terminal coiled-coil" evidence="4">
    <location>
        <begin position="378"/>
        <end position="525"/>
    </location>
</feature>
<evidence type="ECO:0000313" key="5">
    <source>
        <dbReference type="EMBL" id="HED11151.1"/>
    </source>
</evidence>
<dbReference type="AlphaFoldDB" id="A0A7V1LNB8"/>
<evidence type="ECO:0000256" key="2">
    <source>
        <dbReference type="HAMAP-Rule" id="MF_01867"/>
    </source>
</evidence>
<dbReference type="Pfam" id="PF10079">
    <property type="entry name" value="Rossmann-like_BshC"/>
    <property type="match status" value="1"/>
</dbReference>
<dbReference type="Pfam" id="PF24850">
    <property type="entry name" value="CC_BshC"/>
    <property type="match status" value="1"/>
</dbReference>
<dbReference type="HAMAP" id="MF_01867">
    <property type="entry name" value="BshC"/>
    <property type="match status" value="1"/>
</dbReference>
<accession>A0A7V1LNB8</accession>